<evidence type="ECO:0000313" key="1">
    <source>
        <dbReference type="EMBL" id="GID79609.1"/>
    </source>
</evidence>
<keyword evidence="2" id="KW-1185">Reference proteome</keyword>
<reference evidence="1 2" key="1">
    <citation type="submission" date="2021-01" db="EMBL/GenBank/DDBJ databases">
        <title>Whole genome shotgun sequence of Actinoplanes deccanensis NBRC 13994.</title>
        <authorList>
            <person name="Komaki H."/>
            <person name="Tamura T."/>
        </authorList>
    </citation>
    <scope>NUCLEOTIDE SEQUENCE [LARGE SCALE GENOMIC DNA]</scope>
    <source>
        <strain evidence="1 2">NBRC 13994</strain>
    </source>
</reference>
<comment type="caution">
    <text evidence="1">The sequence shown here is derived from an EMBL/GenBank/DDBJ whole genome shotgun (WGS) entry which is preliminary data.</text>
</comment>
<evidence type="ECO:0000313" key="2">
    <source>
        <dbReference type="Proteomes" id="UP000609879"/>
    </source>
</evidence>
<dbReference type="EMBL" id="BOMI01000174">
    <property type="protein sequence ID" value="GID79609.1"/>
    <property type="molecule type" value="Genomic_DNA"/>
</dbReference>
<organism evidence="1 2">
    <name type="scientific">Paractinoplanes deccanensis</name>
    <dbReference type="NCBI Taxonomy" id="113561"/>
    <lineage>
        <taxon>Bacteria</taxon>
        <taxon>Bacillati</taxon>
        <taxon>Actinomycetota</taxon>
        <taxon>Actinomycetes</taxon>
        <taxon>Micromonosporales</taxon>
        <taxon>Micromonosporaceae</taxon>
        <taxon>Paractinoplanes</taxon>
    </lineage>
</organism>
<protein>
    <submittedName>
        <fullName evidence="1">Uncharacterized protein</fullName>
    </submittedName>
</protein>
<dbReference type="Proteomes" id="UP000609879">
    <property type="component" value="Unassembled WGS sequence"/>
</dbReference>
<accession>A0ABQ3YI12</accession>
<name>A0ABQ3YI12_9ACTN</name>
<proteinExistence type="predicted"/>
<sequence>MVPAVVAMTATTAHASGAGRPGAADSIGIMASSSCIVGSSGTCRTAIVPANALGHYVDVVVNNRLRPSPCNYEVIDTITNQVVNWNVVPSNTRLSLRLPNVYSQYQLKLYWCLASATGILDND</sequence>
<gene>
    <name evidence="1" type="ORF">Ade02nite_82500</name>
</gene>